<gene>
    <name evidence="1" type="ORF">THSYN_14015</name>
</gene>
<proteinExistence type="predicted"/>
<evidence type="ECO:0000313" key="1">
    <source>
        <dbReference type="EMBL" id="AUB81950.1"/>
    </source>
</evidence>
<keyword evidence="2" id="KW-1185">Reference proteome</keyword>
<reference evidence="1 2" key="1">
    <citation type="submission" date="2017-03" db="EMBL/GenBank/DDBJ databases">
        <title>Complete genome sequence of Candidatus 'Thiodictyon syntrophicum' sp. nov. strain Cad16T, a photolithoautotroph purple sulfur bacterium isolated from an alpine meromictic lake.</title>
        <authorList>
            <person name="Luedin S.M."/>
            <person name="Pothier J.F."/>
            <person name="Danza F."/>
            <person name="Storelli N."/>
            <person name="Wittwer M."/>
            <person name="Tonolla M."/>
        </authorList>
    </citation>
    <scope>NUCLEOTIDE SEQUENCE [LARGE SCALE GENOMIC DNA]</scope>
    <source>
        <strain evidence="1 2">Cad16T</strain>
    </source>
</reference>
<evidence type="ECO:0008006" key="3">
    <source>
        <dbReference type="Google" id="ProtNLM"/>
    </source>
</evidence>
<dbReference type="AlphaFoldDB" id="A0A2K8U8P9"/>
<organism evidence="1 2">
    <name type="scientific">Candidatus Thiodictyon syntrophicum</name>
    <dbReference type="NCBI Taxonomy" id="1166950"/>
    <lineage>
        <taxon>Bacteria</taxon>
        <taxon>Pseudomonadati</taxon>
        <taxon>Pseudomonadota</taxon>
        <taxon>Gammaproteobacteria</taxon>
        <taxon>Chromatiales</taxon>
        <taxon>Chromatiaceae</taxon>
        <taxon>Thiodictyon</taxon>
    </lineage>
</organism>
<dbReference type="Pfam" id="PF14384">
    <property type="entry name" value="BrnA_antitoxin"/>
    <property type="match status" value="1"/>
</dbReference>
<dbReference type="InterPro" id="IPR025528">
    <property type="entry name" value="BrnA_antitoxin"/>
</dbReference>
<evidence type="ECO:0000313" key="2">
    <source>
        <dbReference type="Proteomes" id="UP000232638"/>
    </source>
</evidence>
<name>A0A2K8U8P9_9GAMM</name>
<dbReference type="OrthoDB" id="9796641at2"/>
<dbReference type="Proteomes" id="UP000232638">
    <property type="component" value="Chromosome"/>
</dbReference>
<dbReference type="KEGG" id="tsy:THSYN_14015"/>
<protein>
    <recommendedName>
        <fullName evidence="3">BrnA antitoxin of type II toxin-antitoxin system</fullName>
    </recommendedName>
</protein>
<dbReference type="EMBL" id="CP020370">
    <property type="protein sequence ID" value="AUB81950.1"/>
    <property type="molecule type" value="Genomic_DNA"/>
</dbReference>
<dbReference type="RefSeq" id="WP_100919702.1">
    <property type="nucleotide sequence ID" value="NZ_CP020370.1"/>
</dbReference>
<sequence length="96" mass="11096">MHVRSRTGRIFDLPTPHEETEIRAGMVDDPDVCELSDEELQRLHPMSHPQPESTKQSVSVRLSEEVVTYFKATGKGWQTRMDEVLKDYVRSVQRQG</sequence>
<accession>A0A2K8U8P9</accession>